<evidence type="ECO:0000256" key="9">
    <source>
        <dbReference type="SAM" id="MobiDB-lite"/>
    </source>
</evidence>
<dbReference type="GO" id="GO:0016887">
    <property type="term" value="F:ATP hydrolysis activity"/>
    <property type="evidence" value="ECO:0007669"/>
    <property type="project" value="InterPro"/>
</dbReference>
<evidence type="ECO:0000256" key="10">
    <source>
        <dbReference type="SAM" id="Phobius"/>
    </source>
</evidence>
<feature type="transmembrane region" description="Helical" evidence="10">
    <location>
        <begin position="190"/>
        <end position="207"/>
    </location>
</feature>
<dbReference type="InterPro" id="IPR003439">
    <property type="entry name" value="ABC_transporter-like_ATP-bd"/>
</dbReference>
<dbReference type="InterPro" id="IPR039421">
    <property type="entry name" value="Type_1_exporter"/>
</dbReference>
<protein>
    <submittedName>
        <fullName evidence="13">ATP-binding cassette domain-containing protein</fullName>
    </submittedName>
</protein>
<comment type="caution">
    <text evidence="13">The sequence shown here is derived from an EMBL/GenBank/DDBJ whole genome shotgun (WGS) entry which is preliminary data.</text>
</comment>
<dbReference type="InterPro" id="IPR017871">
    <property type="entry name" value="ABC_transporter-like_CS"/>
</dbReference>
<dbReference type="Proteomes" id="UP000616595">
    <property type="component" value="Unassembled WGS sequence"/>
</dbReference>
<evidence type="ECO:0000259" key="12">
    <source>
        <dbReference type="PROSITE" id="PS50929"/>
    </source>
</evidence>
<feature type="domain" description="ABC transporter" evidence="11">
    <location>
        <begin position="400"/>
        <end position="634"/>
    </location>
</feature>
<reference evidence="13" key="2">
    <citation type="submission" date="2020-10" db="EMBL/GenBank/DDBJ databases">
        <title>Comparative genomics of the Acetobacterium genus.</title>
        <authorList>
            <person name="Marshall C."/>
            <person name="May H."/>
            <person name="Norman S."/>
        </authorList>
    </citation>
    <scope>NUCLEOTIDE SEQUENCE</scope>
    <source>
        <strain evidence="13">DER-2019</strain>
    </source>
</reference>
<evidence type="ECO:0000313" key="14">
    <source>
        <dbReference type="Proteomes" id="UP000616595"/>
    </source>
</evidence>
<keyword evidence="4 10" id="KW-0812">Transmembrane</keyword>
<evidence type="ECO:0000256" key="8">
    <source>
        <dbReference type="ARBA" id="ARBA00023136"/>
    </source>
</evidence>
<keyword evidence="14" id="KW-1185">Reference proteome</keyword>
<keyword evidence="2" id="KW-0813">Transport</keyword>
<proteinExistence type="predicted"/>
<evidence type="ECO:0000256" key="6">
    <source>
        <dbReference type="ARBA" id="ARBA00022840"/>
    </source>
</evidence>
<name>A0A923HZW5_9FIRM</name>
<dbReference type="FunFam" id="1.20.1560.10:FF:000011">
    <property type="entry name" value="Multidrug ABC transporter ATP-binding protein"/>
    <property type="match status" value="1"/>
</dbReference>
<evidence type="ECO:0000256" key="5">
    <source>
        <dbReference type="ARBA" id="ARBA00022741"/>
    </source>
</evidence>
<dbReference type="OrthoDB" id="9762778at2"/>
<feature type="transmembrane region" description="Helical" evidence="10">
    <location>
        <begin position="282"/>
        <end position="311"/>
    </location>
</feature>
<evidence type="ECO:0000259" key="11">
    <source>
        <dbReference type="PROSITE" id="PS50893"/>
    </source>
</evidence>
<keyword evidence="6 13" id="KW-0067">ATP-binding</keyword>
<comment type="subcellular location">
    <subcellularLocation>
        <location evidence="1">Cell membrane</location>
        <topology evidence="1">Multi-pass membrane protein</topology>
    </subcellularLocation>
</comment>
<dbReference type="Gene3D" id="1.20.1560.10">
    <property type="entry name" value="ABC transporter type 1, transmembrane domain"/>
    <property type="match status" value="1"/>
</dbReference>
<dbReference type="Pfam" id="PF00005">
    <property type="entry name" value="ABC_tran"/>
    <property type="match status" value="1"/>
</dbReference>
<dbReference type="PROSITE" id="PS50893">
    <property type="entry name" value="ABC_TRANSPORTER_2"/>
    <property type="match status" value="1"/>
</dbReference>
<dbReference type="PANTHER" id="PTHR43394">
    <property type="entry name" value="ATP-DEPENDENT PERMEASE MDL1, MITOCHONDRIAL"/>
    <property type="match status" value="1"/>
</dbReference>
<dbReference type="PROSITE" id="PS00211">
    <property type="entry name" value="ABC_TRANSPORTER_1"/>
    <property type="match status" value="1"/>
</dbReference>
<feature type="transmembrane region" description="Helical" evidence="10">
    <location>
        <begin position="84"/>
        <end position="106"/>
    </location>
</feature>
<evidence type="ECO:0000256" key="4">
    <source>
        <dbReference type="ARBA" id="ARBA00022692"/>
    </source>
</evidence>
<organism evidence="13 14">
    <name type="scientific">Acetobacterium paludosum</name>
    <dbReference type="NCBI Taxonomy" id="52693"/>
    <lineage>
        <taxon>Bacteria</taxon>
        <taxon>Bacillati</taxon>
        <taxon>Bacillota</taxon>
        <taxon>Clostridia</taxon>
        <taxon>Eubacteriales</taxon>
        <taxon>Eubacteriaceae</taxon>
        <taxon>Acetobacterium</taxon>
    </lineage>
</organism>
<evidence type="ECO:0000313" key="13">
    <source>
        <dbReference type="EMBL" id="MBC3887578.1"/>
    </source>
</evidence>
<evidence type="ECO:0000256" key="2">
    <source>
        <dbReference type="ARBA" id="ARBA00022448"/>
    </source>
</evidence>
<feature type="compositionally biased region" description="Basic and acidic residues" evidence="9">
    <location>
        <begin position="1"/>
        <end position="15"/>
    </location>
</feature>
<feature type="domain" description="ABC transmembrane type-1" evidence="12">
    <location>
        <begin position="43"/>
        <end position="333"/>
    </location>
</feature>
<accession>A0A923HZW5</accession>
<dbReference type="PROSITE" id="PS50929">
    <property type="entry name" value="ABC_TM1F"/>
    <property type="match status" value="1"/>
</dbReference>
<keyword evidence="8 10" id="KW-0472">Membrane</keyword>
<dbReference type="Gene3D" id="3.40.50.300">
    <property type="entry name" value="P-loop containing nucleotide triphosphate hydrolases"/>
    <property type="match status" value="1"/>
</dbReference>
<dbReference type="GO" id="GO:0015421">
    <property type="term" value="F:ABC-type oligopeptide transporter activity"/>
    <property type="evidence" value="ECO:0007669"/>
    <property type="project" value="TreeGrafter"/>
</dbReference>
<dbReference type="SUPFAM" id="SSF90123">
    <property type="entry name" value="ABC transporter transmembrane region"/>
    <property type="match status" value="1"/>
</dbReference>
<dbReference type="AlphaFoldDB" id="A0A923HZW5"/>
<feature type="region of interest" description="Disordered" evidence="9">
    <location>
        <begin position="1"/>
        <end position="21"/>
    </location>
</feature>
<feature type="transmembrane region" description="Helical" evidence="10">
    <location>
        <begin position="167"/>
        <end position="184"/>
    </location>
</feature>
<keyword evidence="7 10" id="KW-1133">Transmembrane helix</keyword>
<keyword evidence="5" id="KW-0547">Nucleotide-binding</keyword>
<dbReference type="Pfam" id="PF00664">
    <property type="entry name" value="ABC_membrane"/>
    <property type="match status" value="1"/>
</dbReference>
<dbReference type="FunFam" id="3.40.50.300:FF:000287">
    <property type="entry name" value="Multidrug ABC transporter ATP-binding protein"/>
    <property type="match status" value="1"/>
</dbReference>
<dbReference type="CDD" id="cd18547">
    <property type="entry name" value="ABC_6TM_Tm288_like"/>
    <property type="match status" value="1"/>
</dbReference>
<sequence>MSTNPRRKELSSMENKKRKTNNPKESIKRLFGYIFKYYKIHCLAVLTLIILSSLANVAGTMFMKNLIDDYIVPFIGKQNPDFSLLFRALMIMAGIYYCGALATWGYNRIMINVAQGTLKNIRNDIFSHMETLPIKYFDTHAHGDIMSVYTNDTDTLRQMISQSLPQLVSSVITVVSVFIAMMILNIPLTLVTLLMVGVMLFVTKKVAAKSGKHFMAQQKNLGSIDGYIEEMVEGQKVIKVFCHEEESLKEFNRRNDELFHSADKANMYANILMPIMANLGNIGYVITAIIGSILAIFAVGGFTIGGLASFLQFNKSFTMPINQMAQQLNAIIMALAGADRIFTLLDETPESDEGYVELVNAKVSENGEIIEVPKRTGIWAWKHHHKADNTTTYVLVKGNVVFDHVDFGYNDDKMILHDIELYAEPGEKIAFVGATGAGKTTITNLINRFYDIQDGKIRYDGININKIKKSDLRRSLGIVLQDTHLFTGTVMENIRFGKLDATDEEVIGAAKLANAHSFIKHLPEGYDTVFTGDGGNLSQGQRQLIAIARAAVGDPPVLILDEATSSIDTRTEKVVQEGMDHLMEGRTVLVIAHRLSTIKNSNAIMVMDQGRIIERGNHESLLKKKGVYYQLYTGALEID</sequence>
<reference evidence="13" key="1">
    <citation type="submission" date="2019-10" db="EMBL/GenBank/DDBJ databases">
        <authorList>
            <person name="Ross D.E."/>
            <person name="Gulliver D."/>
        </authorList>
    </citation>
    <scope>NUCLEOTIDE SEQUENCE</scope>
    <source>
        <strain evidence="13">DER-2019</strain>
    </source>
</reference>
<evidence type="ECO:0000256" key="7">
    <source>
        <dbReference type="ARBA" id="ARBA00022989"/>
    </source>
</evidence>
<dbReference type="SMART" id="SM00382">
    <property type="entry name" value="AAA"/>
    <property type="match status" value="1"/>
</dbReference>
<evidence type="ECO:0000256" key="3">
    <source>
        <dbReference type="ARBA" id="ARBA00022475"/>
    </source>
</evidence>
<gene>
    <name evidence="13" type="ORF">GH810_04570</name>
</gene>
<dbReference type="InterPro" id="IPR036640">
    <property type="entry name" value="ABC1_TM_sf"/>
</dbReference>
<keyword evidence="3" id="KW-1003">Cell membrane</keyword>
<evidence type="ECO:0000256" key="1">
    <source>
        <dbReference type="ARBA" id="ARBA00004651"/>
    </source>
</evidence>
<dbReference type="EMBL" id="WJBD01000004">
    <property type="protein sequence ID" value="MBC3887578.1"/>
    <property type="molecule type" value="Genomic_DNA"/>
</dbReference>
<dbReference type="InterPro" id="IPR003593">
    <property type="entry name" value="AAA+_ATPase"/>
</dbReference>
<dbReference type="GO" id="GO:0005886">
    <property type="term" value="C:plasma membrane"/>
    <property type="evidence" value="ECO:0007669"/>
    <property type="project" value="UniProtKB-SubCell"/>
</dbReference>
<dbReference type="SUPFAM" id="SSF52540">
    <property type="entry name" value="P-loop containing nucleoside triphosphate hydrolases"/>
    <property type="match status" value="1"/>
</dbReference>
<dbReference type="GO" id="GO:0005524">
    <property type="term" value="F:ATP binding"/>
    <property type="evidence" value="ECO:0007669"/>
    <property type="project" value="UniProtKB-KW"/>
</dbReference>
<dbReference type="InterPro" id="IPR027417">
    <property type="entry name" value="P-loop_NTPase"/>
</dbReference>
<dbReference type="PANTHER" id="PTHR43394:SF1">
    <property type="entry name" value="ATP-BINDING CASSETTE SUB-FAMILY B MEMBER 10, MITOCHONDRIAL"/>
    <property type="match status" value="1"/>
</dbReference>
<dbReference type="InterPro" id="IPR011527">
    <property type="entry name" value="ABC1_TM_dom"/>
</dbReference>